<organism evidence="3">
    <name type="scientific">viral metagenome</name>
    <dbReference type="NCBI Taxonomy" id="1070528"/>
    <lineage>
        <taxon>unclassified sequences</taxon>
        <taxon>metagenomes</taxon>
        <taxon>organismal metagenomes</taxon>
    </lineage>
</organism>
<evidence type="ECO:0000256" key="1">
    <source>
        <dbReference type="SAM" id="Phobius"/>
    </source>
</evidence>
<proteinExistence type="predicted"/>
<evidence type="ECO:0000313" key="2">
    <source>
        <dbReference type="EMBL" id="QJA64907.1"/>
    </source>
</evidence>
<name>A0A6M3KQP3_9ZZZZ</name>
<feature type="transmembrane region" description="Helical" evidence="1">
    <location>
        <begin position="50"/>
        <end position="70"/>
    </location>
</feature>
<sequence length="76" mass="8607">MRFIKDLLADILFPKGYFVGFGLIISPYIWDILWKGTEKLGNIVICDRGVIVQVVGIVLVIGAYCSEKYLNQRTGR</sequence>
<keyword evidence="1" id="KW-1133">Transmembrane helix</keyword>
<dbReference type="AlphaFoldDB" id="A0A6M3KQP3"/>
<evidence type="ECO:0000313" key="3">
    <source>
        <dbReference type="EMBL" id="QJA83735.1"/>
    </source>
</evidence>
<feature type="transmembrane region" description="Helical" evidence="1">
    <location>
        <begin position="12"/>
        <end position="30"/>
    </location>
</feature>
<protein>
    <submittedName>
        <fullName evidence="3">Uncharacterized protein</fullName>
    </submittedName>
</protein>
<accession>A0A6M3KQP3</accession>
<dbReference type="EMBL" id="MT142516">
    <property type="protein sequence ID" value="QJA83735.1"/>
    <property type="molecule type" value="Genomic_DNA"/>
</dbReference>
<dbReference type="EMBL" id="MT141529">
    <property type="protein sequence ID" value="QJA64907.1"/>
    <property type="molecule type" value="Genomic_DNA"/>
</dbReference>
<gene>
    <name evidence="3" type="ORF">MM415A00259_0060</name>
    <name evidence="2" type="ORF">MM415B00452_0008</name>
</gene>
<reference evidence="3" key="1">
    <citation type="submission" date="2020-03" db="EMBL/GenBank/DDBJ databases">
        <title>The deep terrestrial virosphere.</title>
        <authorList>
            <person name="Holmfeldt K."/>
            <person name="Nilsson E."/>
            <person name="Simone D."/>
            <person name="Lopez-Fernandez M."/>
            <person name="Wu X."/>
            <person name="de Brujin I."/>
            <person name="Lundin D."/>
            <person name="Andersson A."/>
            <person name="Bertilsson S."/>
            <person name="Dopson M."/>
        </authorList>
    </citation>
    <scope>NUCLEOTIDE SEQUENCE</scope>
    <source>
        <strain evidence="3">MM415A00259</strain>
        <strain evidence="2">MM415B00452</strain>
    </source>
</reference>
<keyword evidence="1" id="KW-0472">Membrane</keyword>
<keyword evidence="1" id="KW-0812">Transmembrane</keyword>